<evidence type="ECO:0000256" key="2">
    <source>
        <dbReference type="ARBA" id="ARBA00022475"/>
    </source>
</evidence>
<keyword evidence="2" id="KW-1003">Cell membrane</keyword>
<dbReference type="Proteomes" id="UP001321486">
    <property type="component" value="Chromosome"/>
</dbReference>
<keyword evidence="3 6" id="KW-0812">Transmembrane</keyword>
<name>A0ABN6Y6B4_9MICO</name>
<dbReference type="EMBL" id="AP027732">
    <property type="protein sequence ID" value="BDZ51528.1"/>
    <property type="molecule type" value="Genomic_DNA"/>
</dbReference>
<keyword evidence="8" id="KW-1185">Reference proteome</keyword>
<evidence type="ECO:0000256" key="3">
    <source>
        <dbReference type="ARBA" id="ARBA00022692"/>
    </source>
</evidence>
<feature type="transmembrane region" description="Helical" evidence="6">
    <location>
        <begin position="215"/>
        <end position="240"/>
    </location>
</feature>
<evidence type="ECO:0000313" key="8">
    <source>
        <dbReference type="Proteomes" id="UP001321486"/>
    </source>
</evidence>
<accession>A0ABN6Y6B4</accession>
<protein>
    <submittedName>
        <fullName evidence="7">Membrane protein</fullName>
    </submittedName>
</protein>
<sequence length="311" mass="32227">MIFYAKIFFGVVALALLVIGVVRERSSIAHGLSQIDVATGVLAVVFTLVALISNMLSWKSVMAALGSPVRLPAAVSIFFVGQLGKYIPGGVWSIASQAELGRAYGIARSPSALAAITSMLIGMVTSAVVGVVGLLLSSSDGLRTYWWLFIFALVGLVLLTPPVLGRLVHLALRLLRRPDDLGRLTWTGTISAFCWSALMWVAYGAQATLLLRAFGAHGAGLFALAMGSYAIAWLVGFLVIIAPAGLGAREGVLLLLLSGVGGVPGAATSLAVLSRAMMTLGDVLLAAIGAGVASRRRLALARSAQAGSQAR</sequence>
<keyword evidence="4 6" id="KW-1133">Transmembrane helix</keyword>
<evidence type="ECO:0000256" key="6">
    <source>
        <dbReference type="SAM" id="Phobius"/>
    </source>
</evidence>
<dbReference type="Pfam" id="PF03706">
    <property type="entry name" value="LPG_synthase_TM"/>
    <property type="match status" value="1"/>
</dbReference>
<gene>
    <name evidence="7" type="ORF">GCM10025867_37690</name>
</gene>
<reference evidence="8" key="1">
    <citation type="journal article" date="2019" name="Int. J. Syst. Evol. Microbiol.">
        <title>The Global Catalogue of Microorganisms (GCM) 10K type strain sequencing project: providing services to taxonomists for standard genome sequencing and annotation.</title>
        <authorList>
            <consortium name="The Broad Institute Genomics Platform"/>
            <consortium name="The Broad Institute Genome Sequencing Center for Infectious Disease"/>
            <person name="Wu L."/>
            <person name="Ma J."/>
        </authorList>
    </citation>
    <scope>NUCLEOTIDE SEQUENCE [LARGE SCALE GENOMIC DNA]</scope>
    <source>
        <strain evidence="8">NBRC 108728</strain>
    </source>
</reference>
<evidence type="ECO:0000256" key="5">
    <source>
        <dbReference type="ARBA" id="ARBA00023136"/>
    </source>
</evidence>
<evidence type="ECO:0000313" key="7">
    <source>
        <dbReference type="EMBL" id="BDZ51528.1"/>
    </source>
</evidence>
<keyword evidence="5 6" id="KW-0472">Membrane</keyword>
<feature type="transmembrane region" description="Helical" evidence="6">
    <location>
        <begin position="33"/>
        <end position="52"/>
    </location>
</feature>
<feature type="transmembrane region" description="Helical" evidence="6">
    <location>
        <begin position="112"/>
        <end position="138"/>
    </location>
</feature>
<comment type="subcellular location">
    <subcellularLocation>
        <location evidence="1">Cell membrane</location>
        <topology evidence="1">Multi-pass membrane protein</topology>
    </subcellularLocation>
</comment>
<evidence type="ECO:0000256" key="1">
    <source>
        <dbReference type="ARBA" id="ARBA00004651"/>
    </source>
</evidence>
<feature type="transmembrane region" description="Helical" evidence="6">
    <location>
        <begin position="144"/>
        <end position="164"/>
    </location>
</feature>
<feature type="transmembrane region" description="Helical" evidence="6">
    <location>
        <begin position="184"/>
        <end position="203"/>
    </location>
</feature>
<evidence type="ECO:0000256" key="4">
    <source>
        <dbReference type="ARBA" id="ARBA00022989"/>
    </source>
</evidence>
<organism evidence="7 8">
    <name type="scientific">Frondihabitans sucicola</name>
    <dbReference type="NCBI Taxonomy" id="1268041"/>
    <lineage>
        <taxon>Bacteria</taxon>
        <taxon>Bacillati</taxon>
        <taxon>Actinomycetota</taxon>
        <taxon>Actinomycetes</taxon>
        <taxon>Micrococcales</taxon>
        <taxon>Microbacteriaceae</taxon>
        <taxon>Frondihabitans</taxon>
    </lineage>
</organism>
<dbReference type="InterPro" id="IPR022791">
    <property type="entry name" value="L-PG_synthase/AglD"/>
</dbReference>
<proteinExistence type="predicted"/>
<feature type="transmembrane region" description="Helical" evidence="6">
    <location>
        <begin position="252"/>
        <end position="270"/>
    </location>
</feature>